<evidence type="ECO:0000313" key="4">
    <source>
        <dbReference type="Proteomes" id="UP000003675"/>
    </source>
</evidence>
<accession>C8PA37</accession>
<evidence type="ECO:0000313" key="3">
    <source>
        <dbReference type="EMBL" id="KRK53802.1"/>
    </source>
</evidence>
<sequence>MLFTRERFIKLKIDAELEFILRHMSLKNFISIMRKSGGYFGDAKKINNKYRKYLIDSRIIKQTVPRKVYNCILSEVRVISNETLETKYVNTKENLFQLICKKYLSKENLTEIISEYSKLNNETYTRNIVNHEGKENYQKKLKKLKEKVGIANEAKQTKEKLLRIAEKERKRLVIENTQIRSELSKNKEEIDSLKKLLAVHKEKEQIESGNEVISNLKSENGILKRKLSWTKEALINKTGECKRNLKEMQKLQDKITMLETKHYLIVGVPVDFNFIALKIPKNIELDIFSKQSSNENIKSYGTFTELKANLSYQISEYVKVIAFNCEIPRGDLMRLEKLFGTSRLLLIDNVDNLENILN</sequence>
<keyword evidence="5" id="KW-1185">Reference proteome</keyword>
<name>C8PA37_9LACO</name>
<dbReference type="HOGENOM" id="CLU_773357_0_0_9"/>
<reference evidence="3 5" key="2">
    <citation type="journal article" date="2015" name="Genome Announc.">
        <title>Expanding the biotechnology potential of lactobacilli through comparative genomics of 213 strains and associated genera.</title>
        <authorList>
            <person name="Sun Z."/>
            <person name="Harris H.M."/>
            <person name="McCann A."/>
            <person name="Guo C."/>
            <person name="Argimon S."/>
            <person name="Zhang W."/>
            <person name="Yang X."/>
            <person name="Jeffery I.B."/>
            <person name="Cooney J.C."/>
            <person name="Kagawa T.F."/>
            <person name="Liu W."/>
            <person name="Song Y."/>
            <person name="Salvetti E."/>
            <person name="Wrobel A."/>
            <person name="Rasinkangas P."/>
            <person name="Parkhill J."/>
            <person name="Rea M.C."/>
            <person name="O'Sullivan O."/>
            <person name="Ritari J."/>
            <person name="Douillard F.P."/>
            <person name="Paul Ross R."/>
            <person name="Yang R."/>
            <person name="Briner A.E."/>
            <person name="Felis G.E."/>
            <person name="de Vos W.M."/>
            <person name="Barrangou R."/>
            <person name="Klaenhammer T.R."/>
            <person name="Caufield P.W."/>
            <person name="Cui Y."/>
            <person name="Zhang H."/>
            <person name="O'Toole P.W."/>
        </authorList>
    </citation>
    <scope>NUCLEOTIDE SEQUENCE [LARGE SCALE GENOMIC DNA]</scope>
    <source>
        <strain evidence="3 5">DSM 16041</strain>
    </source>
</reference>
<dbReference type="EMBL" id="AZDK01000055">
    <property type="protein sequence ID" value="KRK53802.1"/>
    <property type="molecule type" value="Genomic_DNA"/>
</dbReference>
<dbReference type="Proteomes" id="UP000051883">
    <property type="component" value="Unassembled WGS sequence"/>
</dbReference>
<dbReference type="STRING" id="525309.HMPREF0494_2181"/>
<evidence type="ECO:0000313" key="5">
    <source>
        <dbReference type="Proteomes" id="UP000051883"/>
    </source>
</evidence>
<evidence type="ECO:0000313" key="2">
    <source>
        <dbReference type="EMBL" id="EEW52637.1"/>
    </source>
</evidence>
<proteinExistence type="predicted"/>
<dbReference type="Proteomes" id="UP000003675">
    <property type="component" value="Unassembled WGS sequence"/>
</dbReference>
<evidence type="ECO:0000256" key="1">
    <source>
        <dbReference type="SAM" id="Coils"/>
    </source>
</evidence>
<organism evidence="2 4">
    <name type="scientific">Limosilactobacillus antri DSM 16041</name>
    <dbReference type="NCBI Taxonomy" id="525309"/>
    <lineage>
        <taxon>Bacteria</taxon>
        <taxon>Bacillati</taxon>
        <taxon>Bacillota</taxon>
        <taxon>Bacilli</taxon>
        <taxon>Lactobacillales</taxon>
        <taxon>Lactobacillaceae</taxon>
        <taxon>Limosilactobacillus</taxon>
    </lineage>
</organism>
<keyword evidence="1" id="KW-0175">Coiled coil</keyword>
<dbReference type="PATRIC" id="fig|525309.8.peg.1838"/>
<reference evidence="2 4" key="1">
    <citation type="submission" date="2009-09" db="EMBL/GenBank/DDBJ databases">
        <authorList>
            <person name="Qin X."/>
            <person name="Bachman B."/>
            <person name="Battles P."/>
            <person name="Bell A."/>
            <person name="Bess C."/>
            <person name="Bickham C."/>
            <person name="Chaboub L."/>
            <person name="Chen D."/>
            <person name="Coyle M."/>
            <person name="Deiros D.R."/>
            <person name="Dinh H."/>
            <person name="Forbes L."/>
            <person name="Fowler G."/>
            <person name="Francisco L."/>
            <person name="Fu Q."/>
            <person name="Gubbala S."/>
            <person name="Hale W."/>
            <person name="Han Y."/>
            <person name="Hemphill L."/>
            <person name="Highlander S.K."/>
            <person name="Hirani K."/>
            <person name="Hogues M."/>
            <person name="Jackson L."/>
            <person name="Jakkamsetti A."/>
            <person name="Javaid M."/>
            <person name="Jiang H."/>
            <person name="Korchina V."/>
            <person name="Kovar C."/>
            <person name="Lara F."/>
            <person name="Lee S."/>
            <person name="Mata R."/>
            <person name="Mathew T."/>
            <person name="Moen C."/>
            <person name="Morales K."/>
            <person name="Munidasa M."/>
            <person name="Nazareth L."/>
            <person name="Ngo R."/>
            <person name="Nguyen L."/>
            <person name="Okwuonu G."/>
            <person name="Ongeri F."/>
            <person name="Patil S."/>
            <person name="Petrosino J."/>
            <person name="Pham C."/>
            <person name="Pham P."/>
            <person name="Pu L.-L."/>
            <person name="Puazo M."/>
            <person name="Raj R."/>
            <person name="Reid J."/>
            <person name="Rouhana J."/>
            <person name="Saada N."/>
            <person name="Shang Y."/>
            <person name="Simmons D."/>
            <person name="Thornton R."/>
            <person name="Warren J."/>
            <person name="Weissenberger G."/>
            <person name="Zhang J."/>
            <person name="Zhang L."/>
            <person name="Zhou C."/>
            <person name="Zhu D."/>
            <person name="Muzny D."/>
            <person name="Worley K."/>
            <person name="Gibbs R."/>
        </authorList>
    </citation>
    <scope>NUCLEOTIDE SEQUENCE [LARGE SCALE GENOMIC DNA]</scope>
    <source>
        <strain evidence="2 4">DSM 16041</strain>
    </source>
</reference>
<dbReference type="EMBL" id="ACLL01000069">
    <property type="protein sequence ID" value="EEW52637.1"/>
    <property type="molecule type" value="Genomic_DNA"/>
</dbReference>
<gene>
    <name evidence="3" type="ORF">FC31_GL001783</name>
    <name evidence="2" type="ORF">HMPREF0494_2181</name>
</gene>
<feature type="coiled-coil region" evidence="1">
    <location>
        <begin position="134"/>
        <end position="203"/>
    </location>
</feature>
<protein>
    <submittedName>
        <fullName evidence="2">Uncharacterized protein</fullName>
    </submittedName>
</protein>
<comment type="caution">
    <text evidence="2">The sequence shown here is derived from an EMBL/GenBank/DDBJ whole genome shotgun (WGS) entry which is preliminary data.</text>
</comment>
<dbReference type="AlphaFoldDB" id="C8PA37"/>